<evidence type="ECO:0000313" key="6">
    <source>
        <dbReference type="Proteomes" id="UP000719916"/>
    </source>
</evidence>
<evidence type="ECO:0000313" key="2">
    <source>
        <dbReference type="EMBL" id="NSJ46461.1"/>
    </source>
</evidence>
<evidence type="ECO:0000313" key="4">
    <source>
        <dbReference type="Proteomes" id="UP000315200"/>
    </source>
</evidence>
<protein>
    <submittedName>
        <fullName evidence="1">Uncharacterized protein</fullName>
    </submittedName>
</protein>
<reference evidence="2" key="4">
    <citation type="submission" date="2020-02" db="EMBL/GenBank/DDBJ databases">
        <authorList>
            <person name="Littmann E."/>
            <person name="Sorbara M."/>
        </authorList>
    </citation>
    <scope>NUCLEOTIDE SEQUENCE</scope>
    <source>
        <strain evidence="2">MSK.2.26</strain>
    </source>
</reference>
<evidence type="ECO:0000313" key="1">
    <source>
        <dbReference type="EMBL" id="GEA36299.1"/>
    </source>
</evidence>
<dbReference type="AlphaFoldDB" id="A0A829VVI5"/>
<dbReference type="EMBL" id="BJLB01000001">
    <property type="protein sequence ID" value="GEA36299.1"/>
    <property type="molecule type" value="Genomic_DNA"/>
</dbReference>
<dbReference type="Proteomes" id="UP000501069">
    <property type="component" value="Chromosome"/>
</dbReference>
<dbReference type="EMBL" id="CP050964">
    <property type="protein sequence ID" value="QIX90217.1"/>
    <property type="molecule type" value="Genomic_DNA"/>
</dbReference>
<reference evidence="3 5" key="2">
    <citation type="submission" date="2019-11" db="EMBL/GenBank/DDBJ databases">
        <title>FDA dAtabase for Regulatory Grade micrObial Sequences (FDA-ARGOS): Supporting development and validation of Infectious Disease Dx tests.</title>
        <authorList>
            <person name="Turner S."/>
            <person name="Byrd R."/>
            <person name="Tallon L."/>
            <person name="Sadzewicz L."/>
            <person name="Vavikolanu K."/>
            <person name="Mehta A."/>
            <person name="Aluvathingal J."/>
            <person name="Nadendla S."/>
            <person name="Myers T."/>
            <person name="Yan Y."/>
            <person name="Sichtig H."/>
        </authorList>
    </citation>
    <scope>NUCLEOTIDE SEQUENCE [LARGE SCALE GENOMIC DNA]</scope>
    <source>
        <strain evidence="3 5">FDAARGOS_739</strain>
    </source>
</reference>
<dbReference type="Proteomes" id="UP000315200">
    <property type="component" value="Unassembled WGS sequence"/>
</dbReference>
<dbReference type="Proteomes" id="UP000719916">
    <property type="component" value="Unassembled WGS sequence"/>
</dbReference>
<reference evidence="1 4" key="1">
    <citation type="submission" date="2019-06" db="EMBL/GenBank/DDBJ databases">
        <title>Draft genome sequence of [Clostridium] clostridioforme NBRC 113352.</title>
        <authorList>
            <person name="Miura T."/>
            <person name="Furukawa M."/>
            <person name="Shimamura M."/>
            <person name="Ohyama Y."/>
            <person name="Yamazoe A."/>
            <person name="Kawasaki H."/>
        </authorList>
    </citation>
    <scope>NUCLEOTIDE SEQUENCE [LARGE SCALE GENOMIC DNA]</scope>
    <source>
        <strain evidence="1 4">NBRC 113352</strain>
    </source>
</reference>
<dbReference type="RefSeq" id="WP_002586577.1">
    <property type="nucleotide sequence ID" value="NZ_AP031445.1"/>
</dbReference>
<sequence length="65" mass="7726">MNYLIWAVGACLLNHRRERILREKYIVIFDFVDRIDQAVKKLGISRLFNRSAIPVRIFSISYAQQ</sequence>
<accession>A0A829VVI5</accession>
<evidence type="ECO:0000313" key="5">
    <source>
        <dbReference type="Proteomes" id="UP000501069"/>
    </source>
</evidence>
<organism evidence="1 4">
    <name type="scientific">Enterocloster clostridioformis</name>
    <dbReference type="NCBI Taxonomy" id="1531"/>
    <lineage>
        <taxon>Bacteria</taxon>
        <taxon>Bacillati</taxon>
        <taxon>Bacillota</taxon>
        <taxon>Clostridia</taxon>
        <taxon>Lachnospirales</taxon>
        <taxon>Lachnospiraceae</taxon>
        <taxon>Enterocloster</taxon>
    </lineage>
</organism>
<reference evidence="2 6" key="3">
    <citation type="journal article" date="2020" name="Cell Host Microbe">
        <title>Functional and Genomic Variation between Human-Derived Isolates of Lachnospiraceae Reveals Inter- and Intra-Species Diversity.</title>
        <authorList>
            <person name="Sorbara M.T."/>
            <person name="Littmann E.R."/>
            <person name="Fontana E."/>
            <person name="Moody T.U."/>
            <person name="Kohout C.E."/>
            <person name="Gjonbalaj M."/>
            <person name="Eaton V."/>
            <person name="Seok R."/>
            <person name="Leiner I.M."/>
            <person name="Pamer E.G."/>
        </authorList>
    </citation>
    <scope>NUCLEOTIDE SEQUENCE [LARGE SCALE GENOMIC DNA]</scope>
    <source>
        <strain evidence="2 6">MSK.2.26</strain>
    </source>
</reference>
<dbReference type="EMBL" id="JAAISW010000067">
    <property type="protein sequence ID" value="NSJ46461.1"/>
    <property type="molecule type" value="Genomic_DNA"/>
</dbReference>
<dbReference type="GeneID" id="57960760"/>
<evidence type="ECO:0000313" key="3">
    <source>
        <dbReference type="EMBL" id="QIX90217.1"/>
    </source>
</evidence>
<gene>
    <name evidence="1" type="ORF">Ccl03g_20120</name>
    <name evidence="3" type="ORF">FOC47_06245</name>
    <name evidence="2" type="ORF">G5B26_23465</name>
</gene>
<proteinExistence type="predicted"/>
<name>A0A829VVI5_9FIRM</name>